<feature type="transmembrane region" description="Helical" evidence="1">
    <location>
        <begin position="51"/>
        <end position="71"/>
    </location>
</feature>
<feature type="transmembrane region" description="Helical" evidence="1">
    <location>
        <begin position="165"/>
        <end position="190"/>
    </location>
</feature>
<evidence type="ECO:0000313" key="3">
    <source>
        <dbReference type="EMBL" id="SVC26712.1"/>
    </source>
</evidence>
<feature type="non-terminal residue" evidence="3">
    <location>
        <position position="277"/>
    </location>
</feature>
<organism evidence="3">
    <name type="scientific">marine metagenome</name>
    <dbReference type="NCBI Taxonomy" id="408172"/>
    <lineage>
        <taxon>unclassified sequences</taxon>
        <taxon>metagenomes</taxon>
        <taxon>ecological metagenomes</taxon>
    </lineage>
</organism>
<dbReference type="PANTHER" id="PTHR38686:SF1">
    <property type="entry name" value="APOLIPOPROTEIN N-ACYLTRANSFERASE"/>
    <property type="match status" value="1"/>
</dbReference>
<dbReference type="GO" id="GO:0016410">
    <property type="term" value="F:N-acyltransferase activity"/>
    <property type="evidence" value="ECO:0007669"/>
    <property type="project" value="InterPro"/>
</dbReference>
<gene>
    <name evidence="3" type="ORF">METZ01_LOCUS279566</name>
</gene>
<reference evidence="3" key="1">
    <citation type="submission" date="2018-05" db="EMBL/GenBank/DDBJ databases">
        <authorList>
            <person name="Lanie J.A."/>
            <person name="Ng W.-L."/>
            <person name="Kazmierczak K.M."/>
            <person name="Andrzejewski T.M."/>
            <person name="Davidsen T.M."/>
            <person name="Wayne K.J."/>
            <person name="Tettelin H."/>
            <person name="Glass J.I."/>
            <person name="Rusch D."/>
            <person name="Podicherti R."/>
            <person name="Tsui H.-C.T."/>
            <person name="Winkler M.E."/>
        </authorList>
    </citation>
    <scope>NUCLEOTIDE SEQUENCE</scope>
</reference>
<keyword evidence="1" id="KW-0472">Membrane</keyword>
<dbReference type="AlphaFoldDB" id="A0A382KU21"/>
<dbReference type="PANTHER" id="PTHR38686">
    <property type="entry name" value="APOLIPOPROTEIN N-ACYLTRANSFERASE"/>
    <property type="match status" value="1"/>
</dbReference>
<dbReference type="GO" id="GO:0016020">
    <property type="term" value="C:membrane"/>
    <property type="evidence" value="ECO:0007669"/>
    <property type="project" value="InterPro"/>
</dbReference>
<sequence length="277" mass="30656">VGGKRNWVMAVIVGLVWSCAFPPVNCLPVAWLTPALLLGVTCAPPKRAFRLGLVAGLAHYFSSLSWLLYIPVSPGNIAGWLALSGYCSFYPALWAAFCWRLFPGDREKPINEAIQELQFSRRCAWGLACALGWMALECLRGWVITGFPWNYLGASQLEFTRLAQLASFTGVLGVSLVVAWMSVGGLLLFWRCQKEKEFQIQWLTELAGPLVLLLVAVVLGSVELSKPLPEKTGEMKIALVQPSIPQMVLWDLGNENAQRDRFTQLMDLSDQAGEKEP</sequence>
<accession>A0A382KU21</accession>
<keyword evidence="1" id="KW-1133">Transmembrane helix</keyword>
<feature type="non-terminal residue" evidence="3">
    <location>
        <position position="1"/>
    </location>
</feature>
<feature type="domain" description="Apolipoprotein N-acyltransferase N-terminal" evidence="2">
    <location>
        <begin position="14"/>
        <end position="183"/>
    </location>
</feature>
<protein>
    <recommendedName>
        <fullName evidence="2">Apolipoprotein N-acyltransferase N-terminal domain-containing protein</fullName>
    </recommendedName>
</protein>
<dbReference type="Pfam" id="PF20154">
    <property type="entry name" value="LNT_N"/>
    <property type="match status" value="1"/>
</dbReference>
<dbReference type="EMBL" id="UINC01082180">
    <property type="protein sequence ID" value="SVC26712.1"/>
    <property type="molecule type" value="Genomic_DNA"/>
</dbReference>
<dbReference type="GO" id="GO:0042158">
    <property type="term" value="P:lipoprotein biosynthetic process"/>
    <property type="evidence" value="ECO:0007669"/>
    <property type="project" value="InterPro"/>
</dbReference>
<feature type="transmembrane region" description="Helical" evidence="1">
    <location>
        <begin position="77"/>
        <end position="102"/>
    </location>
</feature>
<keyword evidence="1" id="KW-0812">Transmembrane</keyword>
<feature type="transmembrane region" description="Helical" evidence="1">
    <location>
        <begin position="6"/>
        <end position="39"/>
    </location>
</feature>
<feature type="transmembrane region" description="Helical" evidence="1">
    <location>
        <begin position="202"/>
        <end position="222"/>
    </location>
</feature>
<evidence type="ECO:0000259" key="2">
    <source>
        <dbReference type="Pfam" id="PF20154"/>
    </source>
</evidence>
<proteinExistence type="predicted"/>
<feature type="transmembrane region" description="Helical" evidence="1">
    <location>
        <begin position="123"/>
        <end position="145"/>
    </location>
</feature>
<evidence type="ECO:0000256" key="1">
    <source>
        <dbReference type="SAM" id="Phobius"/>
    </source>
</evidence>
<dbReference type="InterPro" id="IPR045378">
    <property type="entry name" value="LNT_N"/>
</dbReference>
<name>A0A382KU21_9ZZZZ</name>
<dbReference type="InterPro" id="IPR004563">
    <property type="entry name" value="Apolipo_AcylTrfase"/>
</dbReference>